<protein>
    <submittedName>
        <fullName evidence="2">Uncharacterized protein</fullName>
    </submittedName>
</protein>
<organism evidence="2 3">
    <name type="scientific">Zalerion maritima</name>
    <dbReference type="NCBI Taxonomy" id="339359"/>
    <lineage>
        <taxon>Eukaryota</taxon>
        <taxon>Fungi</taxon>
        <taxon>Dikarya</taxon>
        <taxon>Ascomycota</taxon>
        <taxon>Pezizomycotina</taxon>
        <taxon>Sordariomycetes</taxon>
        <taxon>Lulworthiomycetidae</taxon>
        <taxon>Lulworthiales</taxon>
        <taxon>Lulworthiaceae</taxon>
        <taxon>Zalerion</taxon>
    </lineage>
</organism>
<gene>
    <name evidence="2" type="ORF">MKZ38_008316</name>
</gene>
<accession>A0AAD5WNP3</accession>
<feature type="region of interest" description="Disordered" evidence="1">
    <location>
        <begin position="354"/>
        <end position="377"/>
    </location>
</feature>
<feature type="region of interest" description="Disordered" evidence="1">
    <location>
        <begin position="191"/>
        <end position="279"/>
    </location>
</feature>
<feature type="compositionally biased region" description="Low complexity" evidence="1">
    <location>
        <begin position="234"/>
        <end position="261"/>
    </location>
</feature>
<evidence type="ECO:0000256" key="1">
    <source>
        <dbReference type="SAM" id="MobiDB-lite"/>
    </source>
</evidence>
<feature type="compositionally biased region" description="Polar residues" evidence="1">
    <location>
        <begin position="410"/>
        <end position="426"/>
    </location>
</feature>
<feature type="compositionally biased region" description="Low complexity" evidence="1">
    <location>
        <begin position="191"/>
        <end position="226"/>
    </location>
</feature>
<feature type="compositionally biased region" description="Acidic residues" evidence="1">
    <location>
        <begin position="434"/>
        <end position="451"/>
    </location>
</feature>
<dbReference type="AlphaFoldDB" id="A0AAD5WNP3"/>
<keyword evidence="3" id="KW-1185">Reference proteome</keyword>
<sequence>MPHARPSALPTSSLELPKNPAPEEIIHVLCNSASCPAPRTPAPSRSLPSLHTHPIDIADTSLDNTKGPYHLILCDRDFATCPLLATPLPHVAASTDASSSSCSCLSSHPHAPSHPRPNPRHAHYIPTSYITSRATHRAWQSFHSLTPYVDSLVFELSHVCAAAMSCLWVSQMDQTFGTSTGTVAPSTAATAASIASRPATNFSRRSSSRPRCSSAHSSSSSSSSRSPSPPPSPSSSSSSSLPSSSRTRRNLSSTAAASLSPNQGQNRGQNMMAHTHPRQLWSRYSPRKWRSLRKRELFKKYRRDFSLVFGPAVWMNSWAYHMAGQLGQCQSHLRELRCLAGEWRRVEQKLRVNEGVKEPKKKKKKKNKNKNKNKKKLLEVVRTPGRRSRMARRDPLVPVPRDGDYITTLATASTGRPCPSQGNNKNCETHIGENEEPLPEGSNEETEDLEGDREKKEREEKEEEGVPEAEERLECIQVHERWAAMCGRQEATTTTTTAAAAAADLLDSGEGNDGEVDVHVEAVKSSSSDTGSTTSCSNSNRSASTCRLVLPVRGRADLSPWTG</sequence>
<reference evidence="2" key="1">
    <citation type="submission" date="2022-07" db="EMBL/GenBank/DDBJ databases">
        <title>Draft genome sequence of Zalerion maritima ATCC 34329, a (micro)plastics degrading marine fungus.</title>
        <authorList>
            <person name="Paco A."/>
            <person name="Goncalves M.F.M."/>
            <person name="Rocha-Santos T.A.P."/>
            <person name="Alves A."/>
        </authorList>
    </citation>
    <scope>NUCLEOTIDE SEQUENCE</scope>
    <source>
        <strain evidence="2">ATCC 34329</strain>
    </source>
</reference>
<evidence type="ECO:0000313" key="3">
    <source>
        <dbReference type="Proteomes" id="UP001201980"/>
    </source>
</evidence>
<feature type="compositionally biased region" description="Basic residues" evidence="1">
    <location>
        <begin position="359"/>
        <end position="375"/>
    </location>
</feature>
<proteinExistence type="predicted"/>
<feature type="region of interest" description="Disordered" evidence="1">
    <location>
        <begin position="410"/>
        <end position="470"/>
    </location>
</feature>
<dbReference type="EMBL" id="JAKWBI020000577">
    <property type="protein sequence ID" value="KAJ2893692.1"/>
    <property type="molecule type" value="Genomic_DNA"/>
</dbReference>
<comment type="caution">
    <text evidence="2">The sequence shown here is derived from an EMBL/GenBank/DDBJ whole genome shotgun (WGS) entry which is preliminary data.</text>
</comment>
<name>A0AAD5WNP3_9PEZI</name>
<evidence type="ECO:0000313" key="2">
    <source>
        <dbReference type="EMBL" id="KAJ2893692.1"/>
    </source>
</evidence>
<dbReference type="Proteomes" id="UP001201980">
    <property type="component" value="Unassembled WGS sequence"/>
</dbReference>